<feature type="domain" description="Fibronectin type-III" evidence="2">
    <location>
        <begin position="198"/>
        <end position="305"/>
    </location>
</feature>
<dbReference type="InterPro" id="IPR041286">
    <property type="entry name" value="MBG_2"/>
</dbReference>
<dbReference type="InterPro" id="IPR003961">
    <property type="entry name" value="FN3_dom"/>
</dbReference>
<accession>A0A951IZ04</accession>
<dbReference type="Pfam" id="PF18886">
    <property type="entry name" value="DUF5649"/>
    <property type="match status" value="1"/>
</dbReference>
<reference evidence="3 4" key="1">
    <citation type="journal article" date="2020" name="Syst. Appl. Microbiol.">
        <title>Arthrospiribacter ruber gen. nov., sp. nov., a novel bacterium isolated from Arthrospira cultures.</title>
        <authorList>
            <person name="Waleron M."/>
            <person name="Misztak A."/>
            <person name="Waleron M.M."/>
            <person name="Furmaniak M."/>
            <person name="Mrozik A."/>
            <person name="Waleron K."/>
        </authorList>
    </citation>
    <scope>NUCLEOTIDE SEQUENCE [LARGE SCALE GENOMIC DNA]</scope>
    <source>
        <strain evidence="3 4">DPMB0001</strain>
    </source>
</reference>
<dbReference type="Pfam" id="PF18657">
    <property type="entry name" value="YDG"/>
    <property type="match status" value="1"/>
</dbReference>
<evidence type="ECO:0000313" key="3">
    <source>
        <dbReference type="EMBL" id="MBW3469745.1"/>
    </source>
</evidence>
<evidence type="ECO:0000313" key="4">
    <source>
        <dbReference type="Proteomes" id="UP000727490"/>
    </source>
</evidence>
<dbReference type="Proteomes" id="UP000727490">
    <property type="component" value="Unassembled WGS sequence"/>
</dbReference>
<dbReference type="EMBL" id="RPHB01000009">
    <property type="protein sequence ID" value="MBW3469745.1"/>
    <property type="molecule type" value="Genomic_DNA"/>
</dbReference>
<dbReference type="Pfam" id="PF07532">
    <property type="entry name" value="Big_4"/>
    <property type="match status" value="1"/>
</dbReference>
<feature type="domain" description="Fibronectin type-III" evidence="2">
    <location>
        <begin position="490"/>
        <end position="592"/>
    </location>
</feature>
<proteinExistence type="predicted"/>
<gene>
    <name evidence="3" type="ORF">EGN73_18265</name>
</gene>
<dbReference type="InterPro" id="IPR011081">
    <property type="entry name" value="Big_4"/>
</dbReference>
<keyword evidence="1" id="KW-0812">Transmembrane</keyword>
<dbReference type="NCBIfam" id="TIGR04131">
    <property type="entry name" value="Bac_Flav_CTERM"/>
    <property type="match status" value="1"/>
</dbReference>
<dbReference type="SMART" id="SM00060">
    <property type="entry name" value="FN3"/>
    <property type="match status" value="2"/>
</dbReference>
<evidence type="ECO:0000259" key="2">
    <source>
        <dbReference type="PROSITE" id="PS50853"/>
    </source>
</evidence>
<dbReference type="InterPro" id="IPR041248">
    <property type="entry name" value="YDG"/>
</dbReference>
<dbReference type="PROSITE" id="PS50853">
    <property type="entry name" value="FN3"/>
    <property type="match status" value="2"/>
</dbReference>
<organism evidence="3 4">
    <name type="scientific">Arthrospiribacter ruber</name>
    <dbReference type="NCBI Taxonomy" id="2487934"/>
    <lineage>
        <taxon>Bacteria</taxon>
        <taxon>Pseudomonadati</taxon>
        <taxon>Bacteroidota</taxon>
        <taxon>Cytophagia</taxon>
        <taxon>Cytophagales</taxon>
        <taxon>Cyclobacteriaceae</taxon>
        <taxon>Arthrospiribacter</taxon>
    </lineage>
</organism>
<protein>
    <recommendedName>
        <fullName evidence="2">Fibronectin type-III domain-containing protein</fullName>
    </recommendedName>
</protein>
<evidence type="ECO:0000256" key="1">
    <source>
        <dbReference type="SAM" id="Phobius"/>
    </source>
</evidence>
<dbReference type="Pfam" id="PF18676">
    <property type="entry name" value="MBG_2"/>
    <property type="match status" value="22"/>
</dbReference>
<dbReference type="InterPro" id="IPR043709">
    <property type="entry name" value="DUF5649"/>
</dbReference>
<dbReference type="RefSeq" id="WP_219293067.1">
    <property type="nucleotide sequence ID" value="NZ_RPHB01000009.1"/>
</dbReference>
<sequence>MKSSILQNGLYTLFMVLIIIGFIFPMQAFGQAGTLKFTEVGHHGNTLTDGAAGSTDIPGITYNIYGVNSSGGKIGNILVLDYAPPRESHYFFIDDGSWMGLPINRLIIESGSGNSFSLKSFKVFDELGESPNFLISGFRDGIPVATQTQTISPGAYIQINLNTDFENVNRVEISNQNGSVTQSFNTFVFENPSVVVALPTISTSAASSIFATGTTFNGNVTSDGGATVTARGFVYSSSNNTPTIGGSGVTNVTSGSGTGTFNETVSGLSPSTTYYFQAYATNSQGTSYGGVESFTTDLDCSTPPDQNFGSYEDIDYRGSITYQCITYTGSDAYVGIGNAVGQAITLSPLFSGSAVVLISDSPGGYVSFNSANPSNNFRIVSFVAEFFGHSNGQVSEVYSIKGYDDGIEVVSVTGFEVKASGTYGIGNAAIGYIREDFDQDGSNSGTLTFGIGWSNIDEIRFFPEDDAPFNNIYIGLDNINFEPAEIVISAPSVNSNTASSINSSEATLNGDVTSDGGSAVSARGFVYSSSDNTPTIGESGVTNVVVGSGTGTFQETVSGLEPSTTYYFQAYATNSEGTSYGGVESFTTIAIPCTGTITIGSTALGAAYSIDGGVLKTSGNATVPASVIVDYLQNTGDLVIESCDGDVVIRENIQIALTTSRTLTFQSSRDIVLTDEKEITASGNNLNLIFWADTDADQSGGVLFDSNTSISSNNGHIWIGGGGSTELWNGLTVGDSYAVGLTNTATGVSETYAGINAVGSSINAGEGNLYLNGKSTQTTYRFGIGTRINRMDMTGNDITILGEGSPNANTSSDTNRGNWGIGVENTIITGSGNILLEGKAGGQNAGSNGGGNHGIFTNSNSSIIVKGSGNLTLIGTGGGNPSISANSDNDGIRLNGGTLRVDTGTLLLNGTTGLHANSSDIDYTNGISESRDDSNALAGGKIILEANEINVASIVRFRGDEGSLIVRPRTINTTIGLGGATGTLQVSSTILSENFENGFKEIIIGSAETGKITIGGSTTFKDNLTLKSSGQIEMLASSSLTGQVGENASLVLWSDAIANGTGNININELASINTNGGHIWMGSGQAEEIWNDLTGPEGATVAGYAINVESASLNSGTGDIRLIGKSTNNFGIRLISNNSSNRNVDLNGANIHLIGSSASTAAGARGVSLSTSGSGGSELNVSATNSIFVQGELPTTNGNPIHIVGGGGGLITLDAQGGNIDLTANKININGTATLISEDGKLNIYPIDPNTSIGIGGTAGSLLLSSNNFSTHFADGFSEIIVGNNQTGLITLEGDITYHDPLTIKSNGSIIFNSNANVSSPFANNLKLWSRASGNNEATDANYGKVWMLQGSSVNSGGGDIIMGGGSDPLVGFAFGDSSVPSTDENSARNRGVTINGSINAAGGNITINGKASNSVSNGRGVSIGATIKTSNNGNITINGIARGISDAIALGDSWFNPSAIGILENENGYIFLDGKPTASARNGINVSTPGSFIKTGGNFTALSTGRISASLGGLIIGGDSNLEATDNITLSHESNDFGGSVSVSSAANLQIFGQNELVLGEISVSGLIDISTLGGDLKINQSITTTNSSTNAIQLIADINKSAGDPTGGNILITGNPTITVGPGGTAKLFSGSISDSEGLSDLVSIENIRYNSDPSLIEGDPIGDGVYVIFREKDCLNPDNAGEITGTQTICFETAPTIFTNNQSPSGETGTLEFMWQFTTLDPSGLGFDDSNWTDISNSNSASYQSSTLANTTWFRRLAKVECESDWSKALPSNSIVVTVDEATVSGHITGQNSITYGESTGDLVLSGNIGEVIKWQRRQGDSGTWMDLAITSKVYEESPAETGTWYYRAEVKSGVCNSVFTDAFEVEVSKKELLISGSFTALDKIYDGSEAAVFNTNNLSLSGIAGSDDVSLDNVVLKFNSPNVGENRSVQISSAGLSGTRADNYTLSLINAPTSTADITPASISVTPDSNQSKIYGSIDPIFTYTFNGQVQNETPSLIGNLGRKSGENVNNYNINIGTLALEDNGDFLASNYKIEFTDNITFQITAKQLSVIVDTGQSKVYGAADPVFTFKATGFENGDDEDVISGALARATGENVGNYAINLGSLSAGDNYDIDFNSADFTITKKTLVINADAGQSKVYGAADPVFTFKATGFENGDDEDVISGALARATGENVGNYAINLGSLSAGDNYDIDFNSADFTITKKTLVITADSGQSKVYGAADPVFTFKASGFENGDDEDVLTGTLSRAAGENVGNYAINLGSLSAGENYVIDFNSADFAITKKTLVITADAGQSKVYGAADPVFTFKATGFENDDDEDVLTGTLSRVAGENVGNYAINLGSLSAGDNYGIDFKGADFAITKATLTVTAEAGQSKIYGTADPVFTFKASGFENDDDEDVLTGTLARTAGENVGNYAINLGSLSAGDNYAIDFKGADFAITKKTLVITADAGQSKVYGAADPVFTFKATGFENGDDEDVISGALARAAGENVGNYAINLGSLSAGDNYEIDFKGADFTITKKTLVITADAGQSKVYGAADPVFTFKATGFENGDDEDMLSGTLARAAGENVGNYAINLGSLSAGNNYEIDFNGADFTITKKTLVITADAGQSKVYGSTDPVFTFKATDFENDDDEDVLTGTLARTAGENVGNYAINLGSLSAGDNYAIDFNGADFTITKKTLVITADAGQSKVYGAADPVFTFKASGFENDDDEDVLTGTLSRVAGENVGNYAINLGSLSAGDNYEIDFKGADFAITKATLTVTADAGQSKVYGAADPVFTFKATGFENGDDEEVLSGALARAAGENVGNYAINLGSLSAGENYVIDFNSADFAITKKTLVITADAGQSKVYGAADPVFTFKATGFENDDDEDVLTGTLARTAGENVGNYAINLGSLSAGDNYEIDFNSADFTIIKKTLVITADAGQSKVYGAADPVFTFKATGFENGDDEEVLSGALARAAGENVGNYAINLGSLSAGDNYEIDFNSADFSITKKTLVITADAGQSKVYGAADPVFTFKAIGFENDDDEEVLTGTLARTAGENVGNYAINLGSLSAGDNYEIDFNSADFTITKKTLVITADAGQSKVYGAADPVFTFKATGFENGDDEEVLSGALARAAGENVGNYAINLGSLSAGDNYEIDFKGADFTITKKTLVITADAGQSKVYGAADPVFTFKASGFENDDDEDVLTGTLSRVAGENVGNYAINLGSLSAGDNYAIDFKGAEFTITKKTLVITADAGQSKVYGAADPVFTFKASGFENDDDEDVLTGTLARTAGENVGNYAINLGSLSAGDNYGIDFKGADFAITKATLTVTAEAGQSKIYGTADPVFTFKASGFENDDDEDVLTGTLARTAGENVGNYAINLGSLSAGDNYAIDFKGADFAITKKTLVITADAGQSKVYGAADPVFTFKAIGFENGDDEDVISGALARTAGENVGNYAINLGSLSAGDNYEIDFKGADFTITKKTLVITADNKSKIYGEENPALTFTYSGLVNNDQKIDNEPVISTTANQSSNAGTYPILLEGGSDENYKITLENGTLTVGKKALTITADDKVKVYGDENPILTFTYTGLVNGDTRISTEPKISTSANLHSNIGTYPIELIGAEDGNYTITIESGQLEVSPAILELTVDHGQFKIYGTEDPVFTFTAVGFKLEDNKDLLSGTLERIEGENVGNYPIQLGSIYAGDNYTITFTGNEFSIIPARLEAVISPADVETAWNSSPELPQTITIMTEDGRFLEFEVTWDLANLNLLSRGEYEISGSIKLPEGVLNEEGLKGILKVRVLAKPAPEDLLLSNNTFEGSATEFFIHVGGFSVVDPIDETHVIALAGDAGDNRYFEIIDKMLFWSSAEQVEGRNEFTVHVQVNDRDGNILTKTFEIRRVRKSVSDITVFNSFTPNGDGVNDTWGIPDLRFYQGVTIRVFERSGLQVFVTNNPDHRWDGTHNGKELPVGSYYWVLEVQETGESRRGILNLIRK</sequence>
<comment type="caution">
    <text evidence="3">The sequence shown here is derived from an EMBL/GenBank/DDBJ whole genome shotgun (WGS) entry which is preliminary data.</text>
</comment>
<dbReference type="Pfam" id="PF13585">
    <property type="entry name" value="CHU_C"/>
    <property type="match status" value="1"/>
</dbReference>
<keyword evidence="1" id="KW-1133">Transmembrane helix</keyword>
<dbReference type="InterPro" id="IPR026341">
    <property type="entry name" value="T9SS_type_B"/>
</dbReference>
<keyword evidence="4" id="KW-1185">Reference proteome</keyword>
<name>A0A951IZ04_9BACT</name>
<keyword evidence="1" id="KW-0472">Membrane</keyword>
<feature type="transmembrane region" description="Helical" evidence="1">
    <location>
        <begin position="9"/>
        <end position="29"/>
    </location>
</feature>